<protein>
    <submittedName>
        <fullName evidence="2">Uncharacterized protein</fullName>
    </submittedName>
</protein>
<evidence type="ECO:0000313" key="2">
    <source>
        <dbReference type="EMBL" id="KKS12622.1"/>
    </source>
</evidence>
<name>A0A0G0WKR3_9BACT</name>
<dbReference type="Proteomes" id="UP000034753">
    <property type="component" value="Unassembled WGS sequence"/>
</dbReference>
<organism evidence="2 3">
    <name type="scientific">Candidatus Daviesbacteria bacterium GW2011_GWB1_41_5</name>
    <dbReference type="NCBI Taxonomy" id="1618429"/>
    <lineage>
        <taxon>Bacteria</taxon>
        <taxon>Candidatus Daviesiibacteriota</taxon>
    </lineage>
</organism>
<proteinExistence type="predicted"/>
<accession>A0A0G0WKR3</accession>
<dbReference type="AlphaFoldDB" id="A0A0G0WKR3"/>
<evidence type="ECO:0000256" key="1">
    <source>
        <dbReference type="SAM" id="MobiDB-lite"/>
    </source>
</evidence>
<evidence type="ECO:0000313" key="3">
    <source>
        <dbReference type="Proteomes" id="UP000034753"/>
    </source>
</evidence>
<dbReference type="EMBL" id="LCBN01000047">
    <property type="protein sequence ID" value="KKS12622.1"/>
    <property type="molecule type" value="Genomic_DNA"/>
</dbReference>
<feature type="compositionally biased region" description="Basic and acidic residues" evidence="1">
    <location>
        <begin position="32"/>
        <end position="46"/>
    </location>
</feature>
<gene>
    <name evidence="2" type="ORF">UU67_C0047G0004</name>
</gene>
<feature type="region of interest" description="Disordered" evidence="1">
    <location>
        <begin position="1"/>
        <end position="46"/>
    </location>
</feature>
<sequence length="75" mass="8183">MSADSIIENSVNPNAVVVDPTGPREISPEEAGALKKADEIRRERKIRETKAQLEGTPAVDITQRTIAEQQEAGKK</sequence>
<comment type="caution">
    <text evidence="2">The sequence shown here is derived from an EMBL/GenBank/DDBJ whole genome shotgun (WGS) entry which is preliminary data.</text>
</comment>
<reference evidence="2 3" key="1">
    <citation type="journal article" date="2015" name="Nature">
        <title>rRNA introns, odd ribosomes, and small enigmatic genomes across a large radiation of phyla.</title>
        <authorList>
            <person name="Brown C.T."/>
            <person name="Hug L.A."/>
            <person name="Thomas B.C."/>
            <person name="Sharon I."/>
            <person name="Castelle C.J."/>
            <person name="Singh A."/>
            <person name="Wilkins M.J."/>
            <person name="Williams K.H."/>
            <person name="Banfield J.F."/>
        </authorList>
    </citation>
    <scope>NUCLEOTIDE SEQUENCE [LARGE SCALE GENOMIC DNA]</scope>
</reference>